<evidence type="ECO:0000313" key="2">
    <source>
        <dbReference type="EMBL" id="KAK4495943.1"/>
    </source>
</evidence>
<evidence type="ECO:0000256" key="1">
    <source>
        <dbReference type="SAM" id="MobiDB-lite"/>
    </source>
</evidence>
<organism evidence="2 3">
    <name type="scientific">Zasmidium cellare</name>
    <name type="common">Wine cellar mold</name>
    <name type="synonym">Racodium cellare</name>
    <dbReference type="NCBI Taxonomy" id="395010"/>
    <lineage>
        <taxon>Eukaryota</taxon>
        <taxon>Fungi</taxon>
        <taxon>Dikarya</taxon>
        <taxon>Ascomycota</taxon>
        <taxon>Pezizomycotina</taxon>
        <taxon>Dothideomycetes</taxon>
        <taxon>Dothideomycetidae</taxon>
        <taxon>Mycosphaerellales</taxon>
        <taxon>Mycosphaerellaceae</taxon>
        <taxon>Zasmidium</taxon>
    </lineage>
</organism>
<name>A0ABR0E4B1_ZASCE</name>
<sequence>MEPMSSFIGTINLFEENTPFSIVNDPSAPNFRPDPAAQQQLDAMLRARATEKAQSEDEEKEALFRVYFDTGFTNEALLSGDMDDIEGKALLQLRVTMSSQDVLDELEARHGDGAIKLNTLHRRYGKAFESAAAEENADIATMKEAFNRVSSVSKARRTGWTRHDARNRAQAASSSSAKGKKKAT</sequence>
<keyword evidence="3" id="KW-1185">Reference proteome</keyword>
<gene>
    <name evidence="2" type="ORF">PRZ48_013211</name>
</gene>
<dbReference type="EMBL" id="JAXOVC010000011">
    <property type="protein sequence ID" value="KAK4495943.1"/>
    <property type="molecule type" value="Genomic_DNA"/>
</dbReference>
<protein>
    <submittedName>
        <fullName evidence="2">Uncharacterized protein</fullName>
    </submittedName>
</protein>
<feature type="region of interest" description="Disordered" evidence="1">
    <location>
        <begin position="150"/>
        <end position="184"/>
    </location>
</feature>
<comment type="caution">
    <text evidence="2">The sequence shown here is derived from an EMBL/GenBank/DDBJ whole genome shotgun (WGS) entry which is preliminary data.</text>
</comment>
<dbReference type="Proteomes" id="UP001305779">
    <property type="component" value="Unassembled WGS sequence"/>
</dbReference>
<evidence type="ECO:0000313" key="3">
    <source>
        <dbReference type="Proteomes" id="UP001305779"/>
    </source>
</evidence>
<accession>A0ABR0E4B1</accession>
<reference evidence="2 3" key="1">
    <citation type="journal article" date="2023" name="G3 (Bethesda)">
        <title>A chromosome-level genome assembly of Zasmidium syzygii isolated from banana leaves.</title>
        <authorList>
            <person name="van Westerhoven A.C."/>
            <person name="Mehrabi R."/>
            <person name="Talebi R."/>
            <person name="Steentjes M.B.F."/>
            <person name="Corcolon B."/>
            <person name="Chong P.A."/>
            <person name="Kema G.H.J."/>
            <person name="Seidl M.F."/>
        </authorList>
    </citation>
    <scope>NUCLEOTIDE SEQUENCE [LARGE SCALE GENOMIC DNA]</scope>
    <source>
        <strain evidence="2 3">P124</strain>
    </source>
</reference>
<proteinExistence type="predicted"/>